<dbReference type="AlphaFoldDB" id="A0A2T6V9T6"/>
<evidence type="ECO:0000313" key="1">
    <source>
        <dbReference type="EMBL" id="PUD74584.1"/>
    </source>
</evidence>
<sequence length="65" mass="7322">VYLPVQNGENFAKTLYQDEGIITLPALYLGRNCIGADCVRLALVYDTPLLEKPLEIIEAYRENHA</sequence>
<organism evidence="1 2">
    <name type="scientific">Helicobacter pylori</name>
    <name type="common">Campylobacter pylori</name>
    <dbReference type="NCBI Taxonomy" id="210"/>
    <lineage>
        <taxon>Bacteria</taxon>
        <taxon>Pseudomonadati</taxon>
        <taxon>Campylobacterota</taxon>
        <taxon>Epsilonproteobacteria</taxon>
        <taxon>Campylobacterales</taxon>
        <taxon>Helicobacteraceae</taxon>
        <taxon>Helicobacter</taxon>
    </lineage>
</organism>
<name>A0A2T6V9T6_HELPX</name>
<accession>A0A2T6V9T6</accession>
<reference evidence="1 2" key="1">
    <citation type="submission" date="2018-01" db="EMBL/GenBank/DDBJ databases">
        <title>Helicobacter pylori genome-wide association study shows promise for predicting gastric cancer risk.</title>
        <authorList>
            <person name="Berthenet E."/>
            <person name="Yahara K."/>
            <person name="Thorell K."/>
            <person name="Pascoe B."/>
            <person name="Meric G."/>
            <person name="Mikhail J.M."/>
            <person name="Engstrand L."/>
            <person name="Enroth H."/>
            <person name="Burette A."/>
            <person name="Megraud F."/>
            <person name="Atherton J."/>
            <person name="Smith S."/>
            <person name="Wilkinson T.S."/>
            <person name="Hitchings M.D."/>
            <person name="Falush D."/>
            <person name="Sheppard S.K."/>
        </authorList>
    </citation>
    <scope>NUCLEOTIDE SEQUENCE [LARGE SCALE GENOMIC DNA]</scope>
    <source>
        <strain evidence="1 2">GIL237</strain>
    </source>
</reference>
<evidence type="ECO:0008006" key="3">
    <source>
        <dbReference type="Google" id="ProtNLM"/>
    </source>
</evidence>
<evidence type="ECO:0000313" key="2">
    <source>
        <dbReference type="Proteomes" id="UP000244700"/>
    </source>
</evidence>
<dbReference type="Gene3D" id="3.90.1150.10">
    <property type="entry name" value="Aspartate Aminotransferase, domain 1"/>
    <property type="match status" value="1"/>
</dbReference>
<comment type="caution">
    <text evidence="1">The sequence shown here is derived from an EMBL/GenBank/DDBJ whole genome shotgun (WGS) entry which is preliminary data.</text>
</comment>
<proteinExistence type="predicted"/>
<feature type="non-terminal residue" evidence="1">
    <location>
        <position position="1"/>
    </location>
</feature>
<dbReference type="Proteomes" id="UP000244700">
    <property type="component" value="Unassembled WGS sequence"/>
</dbReference>
<gene>
    <name evidence="1" type="ORF">C2R72_06715</name>
</gene>
<dbReference type="InterPro" id="IPR015422">
    <property type="entry name" value="PyrdxlP-dep_Trfase_small"/>
</dbReference>
<protein>
    <recommendedName>
        <fullName evidence="3">Succinyldiaminopimelate transaminase</fullName>
    </recommendedName>
</protein>
<dbReference type="EMBL" id="QBQT01000426">
    <property type="protein sequence ID" value="PUD74584.1"/>
    <property type="molecule type" value="Genomic_DNA"/>
</dbReference>